<proteinExistence type="predicted"/>
<dbReference type="AlphaFoldDB" id="A0AAW9RYJ9"/>
<evidence type="ECO:0000256" key="2">
    <source>
        <dbReference type="SAM" id="SignalP"/>
    </source>
</evidence>
<feature type="region of interest" description="Disordered" evidence="1">
    <location>
        <begin position="38"/>
        <end position="135"/>
    </location>
</feature>
<name>A0AAW9RYJ9_9HYPH</name>
<feature type="chain" id="PRO_5043802063" evidence="2">
    <location>
        <begin position="23"/>
        <end position="135"/>
    </location>
</feature>
<comment type="caution">
    <text evidence="3">The sequence shown here is derived from an EMBL/GenBank/DDBJ whole genome shotgun (WGS) entry which is preliminary data.</text>
</comment>
<evidence type="ECO:0000313" key="3">
    <source>
        <dbReference type="EMBL" id="MEJ8573335.1"/>
    </source>
</evidence>
<evidence type="ECO:0000313" key="4">
    <source>
        <dbReference type="Proteomes" id="UP001378188"/>
    </source>
</evidence>
<reference evidence="3 4" key="1">
    <citation type="submission" date="2024-02" db="EMBL/GenBank/DDBJ databases">
        <title>Genome analysis and characterization of Microbaculum marinisediminis sp. nov., isolated from marine sediment.</title>
        <authorList>
            <person name="Du Z.-J."/>
            <person name="Ye Y.-Q."/>
            <person name="Zhang Z.-R."/>
            <person name="Yuan S.-M."/>
            <person name="Zhang X.-Y."/>
        </authorList>
    </citation>
    <scope>NUCLEOTIDE SEQUENCE [LARGE SCALE GENOMIC DNA]</scope>
    <source>
        <strain evidence="3 4">SDUM1044001</strain>
    </source>
</reference>
<keyword evidence="4" id="KW-1185">Reference proteome</keyword>
<dbReference type="Proteomes" id="UP001378188">
    <property type="component" value="Unassembled WGS sequence"/>
</dbReference>
<accession>A0AAW9RYJ9</accession>
<organism evidence="3 4">
    <name type="scientific">Microbaculum marinum</name>
    <dbReference type="NCBI Taxonomy" id="1764581"/>
    <lineage>
        <taxon>Bacteria</taxon>
        <taxon>Pseudomonadati</taxon>
        <taxon>Pseudomonadota</taxon>
        <taxon>Alphaproteobacteria</taxon>
        <taxon>Hyphomicrobiales</taxon>
        <taxon>Tepidamorphaceae</taxon>
        <taxon>Microbaculum</taxon>
    </lineage>
</organism>
<feature type="signal peptide" evidence="2">
    <location>
        <begin position="1"/>
        <end position="22"/>
    </location>
</feature>
<keyword evidence="2" id="KW-0732">Signal</keyword>
<dbReference type="RefSeq" id="WP_340331028.1">
    <property type="nucleotide sequence ID" value="NZ_JAZHOF010000007.1"/>
</dbReference>
<evidence type="ECO:0000256" key="1">
    <source>
        <dbReference type="SAM" id="MobiDB-lite"/>
    </source>
</evidence>
<sequence>MYRKHVVTGVIAGAMMLTHGTAAVSQTAGATLLMAQQDGVGTGAPDPRLEVPEVPGVPSITDPPETRIPEQMYPCNPGAFEPSDEVGEPETPAIVDDCEDVIAPPPSGDGEIDVEPPEPNAGSMPVIKPQELQTN</sequence>
<protein>
    <submittedName>
        <fullName evidence="3">Uncharacterized protein</fullName>
    </submittedName>
</protein>
<dbReference type="EMBL" id="JAZHOF010000007">
    <property type="protein sequence ID" value="MEJ8573335.1"/>
    <property type="molecule type" value="Genomic_DNA"/>
</dbReference>
<gene>
    <name evidence="3" type="ORF">V3328_17740</name>
</gene>